<keyword evidence="5" id="KW-0456">Lyase</keyword>
<dbReference type="InterPro" id="IPR000941">
    <property type="entry name" value="Enolase"/>
</dbReference>
<protein>
    <recommendedName>
        <fullName evidence="3">phosphopyruvate hydratase</fullName>
        <ecNumber evidence="3">4.2.1.11</ecNumber>
    </recommendedName>
</protein>
<name>X1JYC9_9ZZZZ</name>
<organism evidence="7">
    <name type="scientific">marine sediment metagenome</name>
    <dbReference type="NCBI Taxonomy" id="412755"/>
    <lineage>
        <taxon>unclassified sequences</taxon>
        <taxon>metagenomes</taxon>
        <taxon>ecological metagenomes</taxon>
    </lineage>
</organism>
<dbReference type="EMBL" id="BARU01046079">
    <property type="protein sequence ID" value="GAH99142.1"/>
    <property type="molecule type" value="Genomic_DNA"/>
</dbReference>
<dbReference type="PANTHER" id="PTHR11902">
    <property type="entry name" value="ENOLASE"/>
    <property type="match status" value="1"/>
</dbReference>
<dbReference type="PANTHER" id="PTHR11902:SF1">
    <property type="entry name" value="ENOLASE"/>
    <property type="match status" value="1"/>
</dbReference>
<dbReference type="InterPro" id="IPR036849">
    <property type="entry name" value="Enolase-like_C_sf"/>
</dbReference>
<accession>X1JYC9</accession>
<dbReference type="GO" id="GO:0004634">
    <property type="term" value="F:phosphopyruvate hydratase activity"/>
    <property type="evidence" value="ECO:0007669"/>
    <property type="project" value="UniProtKB-EC"/>
</dbReference>
<feature type="non-terminal residue" evidence="7">
    <location>
        <position position="90"/>
    </location>
</feature>
<dbReference type="Gene3D" id="3.20.20.120">
    <property type="entry name" value="Enolase-like C-terminal domain"/>
    <property type="match status" value="1"/>
</dbReference>
<reference evidence="7" key="1">
    <citation type="journal article" date="2014" name="Front. Microbiol.">
        <title>High frequency of phylogenetically diverse reductive dehalogenase-homologous genes in deep subseafloor sedimentary metagenomes.</title>
        <authorList>
            <person name="Kawai M."/>
            <person name="Futagami T."/>
            <person name="Toyoda A."/>
            <person name="Takaki Y."/>
            <person name="Nishi S."/>
            <person name="Hori S."/>
            <person name="Arai W."/>
            <person name="Tsubouchi T."/>
            <person name="Morono Y."/>
            <person name="Uchiyama I."/>
            <person name="Ito T."/>
            <person name="Fujiyama A."/>
            <person name="Inagaki F."/>
            <person name="Takami H."/>
        </authorList>
    </citation>
    <scope>NUCLEOTIDE SEQUENCE</scope>
    <source>
        <strain evidence="7">Expedition CK06-06</strain>
    </source>
</reference>
<evidence type="ECO:0000256" key="5">
    <source>
        <dbReference type="ARBA" id="ARBA00023239"/>
    </source>
</evidence>
<dbReference type="GO" id="GO:0006096">
    <property type="term" value="P:glycolytic process"/>
    <property type="evidence" value="ECO:0007669"/>
    <property type="project" value="UniProtKB-UniPathway"/>
</dbReference>
<evidence type="ECO:0000256" key="3">
    <source>
        <dbReference type="ARBA" id="ARBA00012058"/>
    </source>
</evidence>
<evidence type="ECO:0000256" key="1">
    <source>
        <dbReference type="ARBA" id="ARBA00005031"/>
    </source>
</evidence>
<evidence type="ECO:0000256" key="2">
    <source>
        <dbReference type="ARBA" id="ARBA00009604"/>
    </source>
</evidence>
<dbReference type="GO" id="GO:0000287">
    <property type="term" value="F:magnesium ion binding"/>
    <property type="evidence" value="ECO:0007669"/>
    <property type="project" value="InterPro"/>
</dbReference>
<gene>
    <name evidence="7" type="ORF">S03H2_69656</name>
</gene>
<evidence type="ECO:0000313" key="7">
    <source>
        <dbReference type="EMBL" id="GAH99142.1"/>
    </source>
</evidence>
<dbReference type="GO" id="GO:0000015">
    <property type="term" value="C:phosphopyruvate hydratase complex"/>
    <property type="evidence" value="ECO:0007669"/>
    <property type="project" value="InterPro"/>
</dbReference>
<dbReference type="SUPFAM" id="SSF51604">
    <property type="entry name" value="Enolase C-terminal domain-like"/>
    <property type="match status" value="1"/>
</dbReference>
<comment type="pathway">
    <text evidence="1">Carbohydrate degradation; glycolysis; pyruvate from D-glyceraldehyde 3-phosphate: step 4/5.</text>
</comment>
<evidence type="ECO:0000256" key="4">
    <source>
        <dbReference type="ARBA" id="ARBA00023152"/>
    </source>
</evidence>
<comment type="caution">
    <text evidence="7">The sequence shown here is derived from an EMBL/GenBank/DDBJ whole genome shotgun (WGS) entry which is preliminary data.</text>
</comment>
<dbReference type="SMART" id="SM01192">
    <property type="entry name" value="Enolase_C"/>
    <property type="match status" value="1"/>
</dbReference>
<dbReference type="AlphaFoldDB" id="X1JYC9"/>
<feature type="domain" description="Enolase C-terminal TIM barrel" evidence="6">
    <location>
        <begin position="1"/>
        <end position="90"/>
    </location>
</feature>
<sequence length="90" mass="9912">MGDEGGFAPDLSSNREAIRVIMEAIDRAGYKPGDDIALALDPAASSFYEGGKYLLRAEAIIEKTTEEMVEFYESLVRDFPIYSIEDGLAE</sequence>
<dbReference type="EC" id="4.2.1.11" evidence="3"/>
<dbReference type="InterPro" id="IPR020810">
    <property type="entry name" value="Enolase_C"/>
</dbReference>
<dbReference type="Pfam" id="PF00113">
    <property type="entry name" value="Enolase_C"/>
    <property type="match status" value="1"/>
</dbReference>
<comment type="similarity">
    <text evidence="2">Belongs to the enolase family.</text>
</comment>
<evidence type="ECO:0000259" key="6">
    <source>
        <dbReference type="SMART" id="SM01192"/>
    </source>
</evidence>
<keyword evidence="4" id="KW-0324">Glycolysis</keyword>
<dbReference type="UniPathway" id="UPA00109">
    <property type="reaction ID" value="UER00187"/>
</dbReference>
<proteinExistence type="inferred from homology"/>